<feature type="signal peptide" evidence="1">
    <location>
        <begin position="1"/>
        <end position="23"/>
    </location>
</feature>
<keyword evidence="1" id="KW-0732">Signal</keyword>
<dbReference type="RefSeq" id="WP_053086635.1">
    <property type="nucleotide sequence ID" value="NZ_CP012040.1"/>
</dbReference>
<dbReference type="SUPFAM" id="SSF56925">
    <property type="entry name" value="OMPA-like"/>
    <property type="match status" value="1"/>
</dbReference>
<feature type="chain" id="PRO_5005208568" evidence="1">
    <location>
        <begin position="24"/>
        <end position="188"/>
    </location>
</feature>
<evidence type="ECO:0000256" key="1">
    <source>
        <dbReference type="SAM" id="SignalP"/>
    </source>
</evidence>
<dbReference type="Gene3D" id="2.40.160.20">
    <property type="match status" value="1"/>
</dbReference>
<sequence length="188" mass="21059">MRNFIGALVLIVVVVSGSFQANAQSFDDPQLPGNEIKLNIFNTIFIGSLELGYEHFLDRNQSIGFGMTFMDRFAYVSDSGEGQDFKSTSVTLAYNYYFVTESNPSGIYVFPFLKYRGGSFTEKFDNNDIVETSLNSFIIGFGGGYKWVHNDKFALGPYVSIARGFNSEVSDRFDPVEFNAGFSVGFRF</sequence>
<dbReference type="AlphaFoldDB" id="A0A0H4P7A5"/>
<dbReference type="KEGG" id="camu:CA2015_0572"/>
<evidence type="ECO:0000313" key="2">
    <source>
        <dbReference type="EMBL" id="AKP50039.1"/>
    </source>
</evidence>
<keyword evidence="3" id="KW-1185">Reference proteome</keyword>
<protein>
    <submittedName>
        <fullName evidence="2">Secreted protein</fullName>
    </submittedName>
</protein>
<evidence type="ECO:0000313" key="3">
    <source>
        <dbReference type="Proteomes" id="UP000036520"/>
    </source>
</evidence>
<dbReference type="STRING" id="320787.CA2015_0572"/>
<name>A0A0H4P7A5_9BACT</name>
<organism evidence="2 3">
    <name type="scientific">Cyclobacterium amurskyense</name>
    <dbReference type="NCBI Taxonomy" id="320787"/>
    <lineage>
        <taxon>Bacteria</taxon>
        <taxon>Pseudomonadati</taxon>
        <taxon>Bacteroidota</taxon>
        <taxon>Cytophagia</taxon>
        <taxon>Cytophagales</taxon>
        <taxon>Cyclobacteriaceae</taxon>
        <taxon>Cyclobacterium</taxon>
    </lineage>
</organism>
<gene>
    <name evidence="2" type="ORF">CA2015_0572</name>
</gene>
<dbReference type="InterPro" id="IPR011250">
    <property type="entry name" value="OMP/PagP_B-barrel"/>
</dbReference>
<proteinExistence type="predicted"/>
<reference evidence="2 3" key="1">
    <citation type="submission" date="2015-07" db="EMBL/GenBank/DDBJ databases">
        <authorList>
            <person name="Kim K.M."/>
        </authorList>
    </citation>
    <scope>NUCLEOTIDE SEQUENCE [LARGE SCALE GENOMIC DNA]</scope>
    <source>
        <strain evidence="2 3">KCTC 12363</strain>
    </source>
</reference>
<accession>A0A0H4P7A5</accession>
<dbReference type="EMBL" id="CP012040">
    <property type="protein sequence ID" value="AKP50039.1"/>
    <property type="molecule type" value="Genomic_DNA"/>
</dbReference>
<dbReference type="OrthoDB" id="768080at2"/>
<dbReference type="Proteomes" id="UP000036520">
    <property type="component" value="Chromosome"/>
</dbReference>